<accession>A0A1F5PY54</accession>
<evidence type="ECO:0000313" key="1">
    <source>
        <dbReference type="EMBL" id="OGE94868.1"/>
    </source>
</evidence>
<dbReference type="EMBL" id="MFFB01000007">
    <property type="protein sequence ID" value="OGE94868.1"/>
    <property type="molecule type" value="Genomic_DNA"/>
</dbReference>
<proteinExistence type="predicted"/>
<evidence type="ECO:0000313" key="2">
    <source>
        <dbReference type="Proteomes" id="UP000177281"/>
    </source>
</evidence>
<dbReference type="STRING" id="1817841.A3B10_03715"/>
<dbReference type="Proteomes" id="UP000177281">
    <property type="component" value="Unassembled WGS sequence"/>
</dbReference>
<dbReference type="AlphaFoldDB" id="A0A1F5PY54"/>
<comment type="caution">
    <text evidence="1">The sequence shown here is derived from an EMBL/GenBank/DDBJ whole genome shotgun (WGS) entry which is preliminary data.</text>
</comment>
<protein>
    <submittedName>
        <fullName evidence="1">Uncharacterized protein</fullName>
    </submittedName>
</protein>
<name>A0A1F5PY54_9BACT</name>
<sequence length="99" mass="11686">MQHAHLAAGRWFTMSLAEQLGNVGSEYSRAVSNHNQNETRFNAARERFLELLDLTIADPRWNVYRKRELLRLREISCQDFPPDLQTYFDKFASLARTKR</sequence>
<reference evidence="1 2" key="1">
    <citation type="journal article" date="2016" name="Nat. Commun.">
        <title>Thousands of microbial genomes shed light on interconnected biogeochemical processes in an aquifer system.</title>
        <authorList>
            <person name="Anantharaman K."/>
            <person name="Brown C.T."/>
            <person name="Hug L.A."/>
            <person name="Sharon I."/>
            <person name="Castelle C.J."/>
            <person name="Probst A.J."/>
            <person name="Thomas B.C."/>
            <person name="Singh A."/>
            <person name="Wilkins M.J."/>
            <person name="Karaoz U."/>
            <person name="Brodie E.L."/>
            <person name="Williams K.H."/>
            <person name="Hubbard S.S."/>
            <person name="Banfield J.F."/>
        </authorList>
    </citation>
    <scope>NUCLEOTIDE SEQUENCE [LARGE SCALE GENOMIC DNA]</scope>
</reference>
<organism evidence="1 2">
    <name type="scientific">Candidatus Doudnabacteria bacterium RIFCSPLOWO2_01_FULL_44_21</name>
    <dbReference type="NCBI Taxonomy" id="1817841"/>
    <lineage>
        <taxon>Bacteria</taxon>
        <taxon>Candidatus Doudnaibacteriota</taxon>
    </lineage>
</organism>
<gene>
    <name evidence="1" type="ORF">A3B10_03715</name>
</gene>